<feature type="binding site" evidence="12">
    <location>
        <position position="8"/>
    </location>
    <ligand>
        <name>Mg(2+)</name>
        <dbReference type="ChEBI" id="CHEBI:18420"/>
    </ligand>
</feature>
<dbReference type="EC" id="2.7.7.7" evidence="12"/>
<dbReference type="InterPro" id="IPR017961">
    <property type="entry name" value="DNA_pol_Y-fam_little_finger"/>
</dbReference>
<keyword evidence="6 12" id="KW-0479">Metal-binding</keyword>
<dbReference type="InterPro" id="IPR022880">
    <property type="entry name" value="DNApol_IV"/>
</dbReference>
<dbReference type="PROSITE" id="PS50173">
    <property type="entry name" value="UMUC"/>
    <property type="match status" value="1"/>
</dbReference>
<dbReference type="PANTHER" id="PTHR11076">
    <property type="entry name" value="DNA REPAIR POLYMERASE UMUC / TRANSFERASE FAMILY MEMBER"/>
    <property type="match status" value="1"/>
</dbReference>
<keyword evidence="9 12" id="KW-0239">DNA-directed DNA polymerase</keyword>
<dbReference type="NCBIfam" id="NF002492">
    <property type="entry name" value="PRK01810.1"/>
    <property type="match status" value="1"/>
</dbReference>
<dbReference type="GO" id="GO:0003684">
    <property type="term" value="F:damaged DNA binding"/>
    <property type="evidence" value="ECO:0007669"/>
    <property type="project" value="InterPro"/>
</dbReference>
<evidence type="ECO:0000256" key="8">
    <source>
        <dbReference type="ARBA" id="ARBA00022842"/>
    </source>
</evidence>
<comment type="cofactor">
    <cofactor evidence="12">
        <name>Mg(2+)</name>
        <dbReference type="ChEBI" id="CHEBI:18420"/>
    </cofactor>
    <text evidence="12">Binds 2 magnesium ions per subunit.</text>
</comment>
<keyword evidence="12" id="KW-0963">Cytoplasm</keyword>
<dbReference type="InterPro" id="IPR024728">
    <property type="entry name" value="PolY_HhH_motif"/>
</dbReference>
<feature type="active site" evidence="12">
    <location>
        <position position="105"/>
    </location>
</feature>
<evidence type="ECO:0000256" key="7">
    <source>
        <dbReference type="ARBA" id="ARBA00022763"/>
    </source>
</evidence>
<accession>A0A078LYQ4</accession>
<dbReference type="GO" id="GO:0000287">
    <property type="term" value="F:magnesium ion binding"/>
    <property type="evidence" value="ECO:0007669"/>
    <property type="project" value="UniProtKB-UniRule"/>
</dbReference>
<dbReference type="GO" id="GO:0005829">
    <property type="term" value="C:cytosol"/>
    <property type="evidence" value="ECO:0007669"/>
    <property type="project" value="TreeGrafter"/>
</dbReference>
<evidence type="ECO:0000256" key="1">
    <source>
        <dbReference type="ARBA" id="ARBA00010945"/>
    </source>
</evidence>
<dbReference type="PATRIC" id="fig|1461583.4.peg.501"/>
<dbReference type="SUPFAM" id="SSF100879">
    <property type="entry name" value="Lesion bypass DNA polymerase (Y-family), little finger domain"/>
    <property type="match status" value="1"/>
</dbReference>
<dbReference type="CDD" id="cd03586">
    <property type="entry name" value="PolY_Pol_IV_kappa"/>
    <property type="match status" value="1"/>
</dbReference>
<keyword evidence="7 12" id="KW-0227">DNA damage</keyword>
<gene>
    <name evidence="12 14" type="primary">dinB</name>
    <name evidence="14" type="ORF">BN1050_00530</name>
</gene>
<keyword evidence="2 12" id="KW-0515">Mutator protein</keyword>
<evidence type="ECO:0000313" key="14">
    <source>
        <dbReference type="EMBL" id="CEA00233.1"/>
    </source>
</evidence>
<dbReference type="InterPro" id="IPR050116">
    <property type="entry name" value="DNA_polymerase-Y"/>
</dbReference>
<dbReference type="Gene3D" id="3.30.1490.100">
    <property type="entry name" value="DNA polymerase, Y-family, little finger domain"/>
    <property type="match status" value="1"/>
</dbReference>
<dbReference type="GO" id="GO:0003887">
    <property type="term" value="F:DNA-directed DNA polymerase activity"/>
    <property type="evidence" value="ECO:0007669"/>
    <property type="project" value="UniProtKB-UniRule"/>
</dbReference>
<evidence type="ECO:0000256" key="9">
    <source>
        <dbReference type="ARBA" id="ARBA00022932"/>
    </source>
</evidence>
<protein>
    <recommendedName>
        <fullName evidence="12">DNA polymerase IV</fullName>
        <shortName evidence="12">Pol IV</shortName>
        <ecNumber evidence="12">2.7.7.7</ecNumber>
    </recommendedName>
</protein>
<dbReference type="InterPro" id="IPR036775">
    <property type="entry name" value="DNA_pol_Y-fam_lit_finger_sf"/>
</dbReference>
<dbReference type="NCBIfam" id="NF002677">
    <property type="entry name" value="PRK02406.1"/>
    <property type="match status" value="1"/>
</dbReference>
<dbReference type="PANTHER" id="PTHR11076:SF33">
    <property type="entry name" value="DNA POLYMERASE KAPPA"/>
    <property type="match status" value="1"/>
</dbReference>
<feature type="binding site" evidence="12">
    <location>
        <position position="104"/>
    </location>
    <ligand>
        <name>Mg(2+)</name>
        <dbReference type="ChEBI" id="CHEBI:18420"/>
    </ligand>
</feature>
<dbReference type="InterPro" id="IPR043502">
    <property type="entry name" value="DNA/RNA_pol_sf"/>
</dbReference>
<dbReference type="FunFam" id="3.40.1170.60:FF:000003">
    <property type="entry name" value="DNA polymerase eta"/>
    <property type="match status" value="1"/>
</dbReference>
<name>A0A078LYQ4_9BACL</name>
<dbReference type="AlphaFoldDB" id="A0A078LYQ4"/>
<comment type="similarity">
    <text evidence="1 12">Belongs to the DNA polymerase type-Y family.</text>
</comment>
<keyword evidence="12" id="KW-0238">DNA-binding</keyword>
<evidence type="ECO:0000256" key="5">
    <source>
        <dbReference type="ARBA" id="ARBA00022705"/>
    </source>
</evidence>
<dbReference type="Gene3D" id="3.40.1170.60">
    <property type="match status" value="1"/>
</dbReference>
<dbReference type="Gene3D" id="1.10.150.20">
    <property type="entry name" value="5' to 3' exonuclease, C-terminal subdomain"/>
    <property type="match status" value="1"/>
</dbReference>
<evidence type="ECO:0000256" key="2">
    <source>
        <dbReference type="ARBA" id="ARBA00022457"/>
    </source>
</evidence>
<dbReference type="GO" id="GO:0006281">
    <property type="term" value="P:DNA repair"/>
    <property type="evidence" value="ECO:0007669"/>
    <property type="project" value="UniProtKB-UniRule"/>
</dbReference>
<dbReference type="GO" id="GO:0006261">
    <property type="term" value="P:DNA-templated DNA replication"/>
    <property type="evidence" value="ECO:0007669"/>
    <property type="project" value="UniProtKB-UniRule"/>
</dbReference>
<proteinExistence type="inferred from homology"/>
<dbReference type="InterPro" id="IPR043128">
    <property type="entry name" value="Rev_trsase/Diguanyl_cyclase"/>
</dbReference>
<comment type="subunit">
    <text evidence="12">Monomer.</text>
</comment>
<feature type="site" description="Substrate discrimination" evidence="12">
    <location>
        <position position="13"/>
    </location>
</feature>
<dbReference type="InterPro" id="IPR001126">
    <property type="entry name" value="UmuC"/>
</dbReference>
<evidence type="ECO:0000256" key="3">
    <source>
        <dbReference type="ARBA" id="ARBA00022679"/>
    </source>
</evidence>
<comment type="subcellular location">
    <subcellularLocation>
        <location evidence="12">Cytoplasm</location>
    </subcellularLocation>
</comment>
<evidence type="ECO:0000256" key="12">
    <source>
        <dbReference type="HAMAP-Rule" id="MF_01113"/>
    </source>
</evidence>
<comment type="catalytic activity">
    <reaction evidence="11 12">
        <text>DNA(n) + a 2'-deoxyribonucleoside 5'-triphosphate = DNA(n+1) + diphosphate</text>
        <dbReference type="Rhea" id="RHEA:22508"/>
        <dbReference type="Rhea" id="RHEA-COMP:17339"/>
        <dbReference type="Rhea" id="RHEA-COMP:17340"/>
        <dbReference type="ChEBI" id="CHEBI:33019"/>
        <dbReference type="ChEBI" id="CHEBI:61560"/>
        <dbReference type="ChEBI" id="CHEBI:173112"/>
        <dbReference type="EC" id="2.7.7.7"/>
    </reaction>
</comment>
<evidence type="ECO:0000256" key="10">
    <source>
        <dbReference type="ARBA" id="ARBA00023204"/>
    </source>
</evidence>
<keyword evidence="4 12" id="KW-0548">Nucleotidyltransferase</keyword>
<dbReference type="Pfam" id="PF11799">
    <property type="entry name" value="IMS_C"/>
    <property type="match status" value="1"/>
</dbReference>
<dbReference type="Gene3D" id="3.30.70.270">
    <property type="match status" value="1"/>
</dbReference>
<dbReference type="GO" id="GO:0009432">
    <property type="term" value="P:SOS response"/>
    <property type="evidence" value="ECO:0007669"/>
    <property type="project" value="TreeGrafter"/>
</dbReference>
<dbReference type="GO" id="GO:0042276">
    <property type="term" value="P:error-prone translesion synthesis"/>
    <property type="evidence" value="ECO:0007669"/>
    <property type="project" value="TreeGrafter"/>
</dbReference>
<dbReference type="FunFam" id="3.30.1490.100:FF:000004">
    <property type="entry name" value="DNA polymerase IV"/>
    <property type="match status" value="1"/>
</dbReference>
<comment type="function">
    <text evidence="12">Poorly processive, error-prone DNA polymerase involved in untargeted mutagenesis. Copies undamaged DNA at stalled replication forks, which arise in vivo from mismatched or misaligned primer ends. These misaligned primers can be extended by PolIV. Exhibits no 3'-5' exonuclease (proofreading) activity. May be involved in translesional synthesis, in conjunction with the beta clamp from PolIII.</text>
</comment>
<dbReference type="SUPFAM" id="SSF56672">
    <property type="entry name" value="DNA/RNA polymerases"/>
    <property type="match status" value="1"/>
</dbReference>
<keyword evidence="5 12" id="KW-0235">DNA replication</keyword>
<keyword evidence="3 12" id="KW-0808">Transferase</keyword>
<dbReference type="Pfam" id="PF11798">
    <property type="entry name" value="IMS_HHH"/>
    <property type="match status" value="1"/>
</dbReference>
<feature type="domain" description="UmuC" evidence="13">
    <location>
        <begin position="4"/>
        <end position="183"/>
    </location>
</feature>
<evidence type="ECO:0000259" key="13">
    <source>
        <dbReference type="PROSITE" id="PS50173"/>
    </source>
</evidence>
<evidence type="ECO:0000256" key="4">
    <source>
        <dbReference type="ARBA" id="ARBA00022695"/>
    </source>
</evidence>
<keyword evidence="8 12" id="KW-0460">Magnesium</keyword>
<dbReference type="EMBL" id="LN483073">
    <property type="protein sequence ID" value="CEA00233.1"/>
    <property type="molecule type" value="Genomic_DNA"/>
</dbReference>
<dbReference type="HOGENOM" id="CLU_012348_1_1_9"/>
<evidence type="ECO:0000256" key="6">
    <source>
        <dbReference type="ARBA" id="ARBA00022723"/>
    </source>
</evidence>
<reference evidence="14" key="1">
    <citation type="submission" date="2014-07" db="EMBL/GenBank/DDBJ databases">
        <authorList>
            <person name="Urmite Genomes Urmite Genomes"/>
        </authorList>
    </citation>
    <scope>NUCLEOTIDE SEQUENCE</scope>
    <source>
        <strain evidence="14">13S34_air</strain>
    </source>
</reference>
<keyword evidence="10 12" id="KW-0234">DNA repair</keyword>
<dbReference type="HAMAP" id="MF_01113">
    <property type="entry name" value="DNApol_IV"/>
    <property type="match status" value="1"/>
</dbReference>
<dbReference type="Pfam" id="PF00817">
    <property type="entry name" value="IMS"/>
    <property type="match status" value="1"/>
</dbReference>
<organism evidence="14">
    <name type="scientific">Metalysinibacillus saudimassiliensis</name>
    <dbReference type="NCBI Taxonomy" id="1461583"/>
    <lineage>
        <taxon>Bacteria</taxon>
        <taxon>Bacillati</taxon>
        <taxon>Bacillota</taxon>
        <taxon>Bacilli</taxon>
        <taxon>Bacillales</taxon>
        <taxon>Caryophanaceae</taxon>
        <taxon>Metalysinibacillus</taxon>
    </lineage>
</organism>
<sequence length="407" mass="44958">MAVILHVDMNSFYASVEQAKNPALLGKPLAIAGNPSERRGIIITCSYEARAHGIYTTMPLFEARKLCRELVVLPPNFAMYRAASKAMFTILREVSPLVEPVSIDEGYMDITALPQHPLAVAEHIQQRLLQELKLPCSIGIAPNKFLAKTASDMKKPRGITVLRKREVADKLWHLPVLAMHGVGKSTAAKLQKLGITTIGDLAKHDSYALKLALGKNGVRLGERANGIDERAVDPLAIYDTKSVGNSKTLARDEDDSEVLYALLRKLSKQVAERLYAKRLAGTTVVVHIRDKDWHTVTRSKTLQNATADARAISEAAIDLFEAGWQGKPLRLLGVTMNNVVDEADVVEQLSLFTYEKYAEEEPLTEVLAAIEQRFGKGSIQRGIEMPREVSNAAATSFSKDFLHDHKE</sequence>
<evidence type="ECO:0000256" key="11">
    <source>
        <dbReference type="ARBA" id="ARBA00049244"/>
    </source>
</evidence>